<organism evidence="2 3">
    <name type="scientific">Henriciella barbarensis</name>
    <dbReference type="NCBI Taxonomy" id="86342"/>
    <lineage>
        <taxon>Bacteria</taxon>
        <taxon>Pseudomonadati</taxon>
        <taxon>Pseudomonadota</taxon>
        <taxon>Alphaproteobacteria</taxon>
        <taxon>Hyphomonadales</taxon>
        <taxon>Hyphomonadaceae</taxon>
        <taxon>Henriciella</taxon>
    </lineage>
</organism>
<reference evidence="2 3" key="1">
    <citation type="submission" date="2018-08" db="EMBL/GenBank/DDBJ databases">
        <title>Henriciella mobilis sp. nov., isolated from seawater.</title>
        <authorList>
            <person name="Cheng H."/>
            <person name="Wu Y.-H."/>
            <person name="Xu X.-W."/>
            <person name="Guo L.-L."/>
        </authorList>
    </citation>
    <scope>NUCLEOTIDE SEQUENCE [LARGE SCALE GENOMIC DNA]</scope>
    <source>
        <strain evidence="2 3">CCUG66934</strain>
    </source>
</reference>
<accession>A0A399QWY8</accession>
<name>A0A399QWY8_9PROT</name>
<dbReference type="AlphaFoldDB" id="A0A399QWY8"/>
<protein>
    <recommendedName>
        <fullName evidence="4">DUF2147 domain-containing protein</fullName>
    </recommendedName>
</protein>
<dbReference type="OrthoDB" id="7188405at2"/>
<dbReference type="PROSITE" id="PS51257">
    <property type="entry name" value="PROKAR_LIPOPROTEIN"/>
    <property type="match status" value="1"/>
</dbReference>
<evidence type="ECO:0000313" key="3">
    <source>
        <dbReference type="Proteomes" id="UP000265431"/>
    </source>
</evidence>
<sequence length="127" mass="13816">MKLNTSIRLSLGAATAALFLGGCVIVDADEHVRADWSSDRSYGELMGADVTNGIVTARVTSNGCTTKDFIGADIDKTGENRFSVGFYRERQDYCEAYIPEGVELSWSFEELGIPQGAAVRIRNDISN</sequence>
<evidence type="ECO:0000313" key="2">
    <source>
        <dbReference type="EMBL" id="RIJ23606.1"/>
    </source>
</evidence>
<evidence type="ECO:0000256" key="1">
    <source>
        <dbReference type="SAM" id="SignalP"/>
    </source>
</evidence>
<feature type="signal peptide" evidence="1">
    <location>
        <begin position="1"/>
        <end position="28"/>
    </location>
</feature>
<comment type="caution">
    <text evidence="2">The sequence shown here is derived from an EMBL/GenBank/DDBJ whole genome shotgun (WGS) entry which is preliminary data.</text>
</comment>
<dbReference type="RefSeq" id="WP_119378795.1">
    <property type="nucleotide sequence ID" value="NZ_QWGB01000005.1"/>
</dbReference>
<dbReference type="Proteomes" id="UP000265431">
    <property type="component" value="Unassembled WGS sequence"/>
</dbReference>
<keyword evidence="1" id="KW-0732">Signal</keyword>
<feature type="chain" id="PRO_5017197892" description="DUF2147 domain-containing protein" evidence="1">
    <location>
        <begin position="29"/>
        <end position="127"/>
    </location>
</feature>
<keyword evidence="3" id="KW-1185">Reference proteome</keyword>
<evidence type="ECO:0008006" key="4">
    <source>
        <dbReference type="Google" id="ProtNLM"/>
    </source>
</evidence>
<gene>
    <name evidence="2" type="ORF">D1224_04905</name>
</gene>
<proteinExistence type="predicted"/>
<dbReference type="EMBL" id="QWGB01000005">
    <property type="protein sequence ID" value="RIJ23606.1"/>
    <property type="molecule type" value="Genomic_DNA"/>
</dbReference>